<evidence type="ECO:0000256" key="3">
    <source>
        <dbReference type="ARBA" id="ARBA00022729"/>
    </source>
</evidence>
<organism evidence="4 5">
    <name type="scientific">Paenibacillus faecis</name>
    <dbReference type="NCBI Taxonomy" id="862114"/>
    <lineage>
        <taxon>Bacteria</taxon>
        <taxon>Bacillati</taxon>
        <taxon>Bacillota</taxon>
        <taxon>Bacilli</taxon>
        <taxon>Bacillales</taxon>
        <taxon>Paenibacillaceae</taxon>
        <taxon>Paenibacillus</taxon>
    </lineage>
</organism>
<evidence type="ECO:0000313" key="5">
    <source>
        <dbReference type="Proteomes" id="UP000325218"/>
    </source>
</evidence>
<keyword evidence="3" id="KW-0732">Signal</keyword>
<dbReference type="OrthoDB" id="9795467at2"/>
<dbReference type="SUPFAM" id="SSF53850">
    <property type="entry name" value="Periplasmic binding protein-like II"/>
    <property type="match status" value="1"/>
</dbReference>
<dbReference type="GO" id="GO:0055052">
    <property type="term" value="C:ATP-binding cassette (ABC) transporter complex, substrate-binding subunit-containing"/>
    <property type="evidence" value="ECO:0007669"/>
    <property type="project" value="TreeGrafter"/>
</dbReference>
<dbReference type="Pfam" id="PF13416">
    <property type="entry name" value="SBP_bac_8"/>
    <property type="match status" value="1"/>
</dbReference>
<dbReference type="AlphaFoldDB" id="A0A5D0CNW4"/>
<dbReference type="GO" id="GO:1901982">
    <property type="term" value="F:maltose binding"/>
    <property type="evidence" value="ECO:0007669"/>
    <property type="project" value="TreeGrafter"/>
</dbReference>
<proteinExistence type="inferred from homology"/>
<evidence type="ECO:0000256" key="1">
    <source>
        <dbReference type="ARBA" id="ARBA00008520"/>
    </source>
</evidence>
<protein>
    <submittedName>
        <fullName evidence="4">Extracellular solute-binding protein</fullName>
    </submittedName>
</protein>
<reference evidence="4 5" key="1">
    <citation type="submission" date="2019-08" db="EMBL/GenBank/DDBJ databases">
        <title>Genome sequencing of Paenibacillus faecis DSM 23593(T).</title>
        <authorList>
            <person name="Kook J.-K."/>
            <person name="Park S.-N."/>
            <person name="Lim Y.K."/>
        </authorList>
    </citation>
    <scope>NUCLEOTIDE SEQUENCE [LARGE SCALE GENOMIC DNA]</scope>
    <source>
        <strain evidence="4 5">DSM 23593</strain>
    </source>
</reference>
<comment type="similarity">
    <text evidence="1">Belongs to the bacterial solute-binding protein 1 family.</text>
</comment>
<dbReference type="EMBL" id="VSDO01000004">
    <property type="protein sequence ID" value="TYA11488.1"/>
    <property type="molecule type" value="Genomic_DNA"/>
</dbReference>
<dbReference type="InterPro" id="IPR006059">
    <property type="entry name" value="SBP"/>
</dbReference>
<name>A0A5D0CNW4_9BACL</name>
<dbReference type="PANTHER" id="PTHR30061:SF50">
    <property type="entry name" value="MALTOSE_MALTODEXTRIN-BINDING PERIPLASMIC PROTEIN"/>
    <property type="match status" value="1"/>
</dbReference>
<evidence type="ECO:0000313" key="4">
    <source>
        <dbReference type="EMBL" id="TYA11488.1"/>
    </source>
</evidence>
<evidence type="ECO:0000256" key="2">
    <source>
        <dbReference type="ARBA" id="ARBA00022448"/>
    </source>
</evidence>
<gene>
    <name evidence="4" type="ORF">FRY98_20305</name>
</gene>
<keyword evidence="5" id="KW-1185">Reference proteome</keyword>
<dbReference type="GO" id="GO:0042956">
    <property type="term" value="P:maltodextrin transmembrane transport"/>
    <property type="evidence" value="ECO:0007669"/>
    <property type="project" value="TreeGrafter"/>
</dbReference>
<dbReference type="GO" id="GO:0015768">
    <property type="term" value="P:maltose transport"/>
    <property type="evidence" value="ECO:0007669"/>
    <property type="project" value="TreeGrafter"/>
</dbReference>
<comment type="caution">
    <text evidence="4">The sequence shown here is derived from an EMBL/GenBank/DDBJ whole genome shotgun (WGS) entry which is preliminary data.</text>
</comment>
<dbReference type="RefSeq" id="WP_148455374.1">
    <property type="nucleotide sequence ID" value="NZ_VSDO01000004.1"/>
</dbReference>
<sequence length="383" mass="42039">MGSYLKEMVIWHEFDGPGDTSIELLEGLCHEYSRKTGVRVIPEVMNIVELSARLNRIGEGGPAPQMAMVPADMAGFGANANYSPVPEELLALAASDGSDLSDSMRSEGIAYGLPVLTGNHLVLYYNRDIYPAPPGSWEEIEAGGNGLIDQGLIPIAADLLEPYSFIPFLTAFGGWPMRGNTPCFPKNEMRRALHFVRAQGERGVLASMNGSTELLDRFIGGQIGAIICGEWIYNYLDRQMQHKLGVAPLPSVLGIPSLSMSSSIGLVFPGHSLESELREEILSFAAFMLSEENQTRWGTEVQRIPVRKGAREKVIRQAGADRATLIQLLEKSRPMPIEPAMASVWEAIRPGLRCLMNEGADSAYTVVDRYFRHIADVAQPNNY</sequence>
<dbReference type="Gene3D" id="3.40.190.10">
    <property type="entry name" value="Periplasmic binding protein-like II"/>
    <property type="match status" value="2"/>
</dbReference>
<dbReference type="Proteomes" id="UP000325218">
    <property type="component" value="Unassembled WGS sequence"/>
</dbReference>
<keyword evidence="2" id="KW-0813">Transport</keyword>
<dbReference type="PANTHER" id="PTHR30061">
    <property type="entry name" value="MALTOSE-BINDING PERIPLASMIC PROTEIN"/>
    <property type="match status" value="1"/>
</dbReference>
<accession>A0A5D0CNW4</accession>